<feature type="transmembrane region" description="Helical" evidence="7">
    <location>
        <begin position="213"/>
        <end position="231"/>
    </location>
</feature>
<dbReference type="InterPro" id="IPR003834">
    <property type="entry name" value="Cyt_c_assmbl_TM_dom"/>
</dbReference>
<feature type="domain" description="Cytochrome C biogenesis protein transmembrane" evidence="8">
    <location>
        <begin position="16"/>
        <end position="224"/>
    </location>
</feature>
<evidence type="ECO:0000256" key="6">
    <source>
        <dbReference type="ARBA" id="ARBA00023136"/>
    </source>
</evidence>
<proteinExistence type="inferred from homology"/>
<comment type="similarity">
    <text evidence="2">Belongs to the DsbD family.</text>
</comment>
<dbReference type="HOGENOM" id="CLU_053225_2_0_7"/>
<comment type="subcellular location">
    <subcellularLocation>
        <location evidence="1">Membrane</location>
        <topology evidence="1">Multi-pass membrane protein</topology>
    </subcellularLocation>
</comment>
<keyword evidence="10" id="KW-1185">Reference proteome</keyword>
<keyword evidence="6 7" id="KW-0472">Membrane</keyword>
<evidence type="ECO:0000256" key="3">
    <source>
        <dbReference type="ARBA" id="ARBA00022692"/>
    </source>
</evidence>
<dbReference type="InterPro" id="IPR051790">
    <property type="entry name" value="Cytochrome_c-biogenesis_DsbD"/>
</dbReference>
<dbReference type="PANTHER" id="PTHR31272">
    <property type="entry name" value="CYTOCHROME C-TYPE BIOGENESIS PROTEIN HI_1454-RELATED"/>
    <property type="match status" value="1"/>
</dbReference>
<dbReference type="EMBL" id="FQ670179">
    <property type="protein sequence ID" value="CBY82342.1"/>
    <property type="molecule type" value="Genomic_DNA"/>
</dbReference>
<feature type="transmembrane region" description="Helical" evidence="7">
    <location>
        <begin position="15"/>
        <end position="39"/>
    </location>
</feature>
<evidence type="ECO:0000256" key="4">
    <source>
        <dbReference type="ARBA" id="ARBA00022748"/>
    </source>
</evidence>
<feature type="transmembrane region" description="Helical" evidence="7">
    <location>
        <begin position="139"/>
        <end position="166"/>
    </location>
</feature>
<dbReference type="RefSeq" id="WP_013468714.1">
    <property type="nucleotide sequence ID" value="NC_014810.2"/>
</dbReference>
<evidence type="ECO:0000259" key="8">
    <source>
        <dbReference type="Pfam" id="PF02683"/>
    </source>
</evidence>
<dbReference type="GO" id="GO:0016020">
    <property type="term" value="C:membrane"/>
    <property type="evidence" value="ECO:0007669"/>
    <property type="project" value="UniProtKB-SubCell"/>
</dbReference>
<protein>
    <submittedName>
        <fullName evidence="9">Cytochrome c biogenesis protein (CcdA)</fullName>
    </submittedName>
</protein>
<keyword evidence="4" id="KW-0201">Cytochrome c-type biogenesis</keyword>
<dbReference type="STRING" id="936155.HFELIS_02580"/>
<sequence>MLESNLLSIFDQTPLLASFLAGLLAFLSPCVLPLIPAYLSYISQRSLEDIKSGSVNRFGVLLNAGFFVLGFGLVFWILGASMAKILHNFLGNLWVRVGAGLIVLLFGLHFLGVLRWNFLYSSKTLNFTLAPKNPILRHCLPFILGMCFALGWTPCIGPIFTSIVLLSGAEQAFGLTLLGVFIVGFALPWLLVAFMLEKSLGLLKNLKKHGRRVEIIAGVVLVVMGALILSGKMQDLGAWLS</sequence>
<keyword evidence="5 7" id="KW-1133">Transmembrane helix</keyword>
<dbReference type="OrthoDB" id="9803065at2"/>
<dbReference type="Proteomes" id="UP000007934">
    <property type="component" value="Chromosome"/>
</dbReference>
<dbReference type="GeneID" id="36134792"/>
<accession>E7AD77</accession>
<dbReference type="GO" id="GO:0017004">
    <property type="term" value="P:cytochrome complex assembly"/>
    <property type="evidence" value="ECO:0007669"/>
    <property type="project" value="UniProtKB-KW"/>
</dbReference>
<organism evidence="9 10">
    <name type="scientific">Helicobacter felis (strain ATCC 49179 / CCUG 28539 / NCTC 12436 / CS1)</name>
    <dbReference type="NCBI Taxonomy" id="936155"/>
    <lineage>
        <taxon>Bacteria</taxon>
        <taxon>Pseudomonadati</taxon>
        <taxon>Campylobacterota</taxon>
        <taxon>Epsilonproteobacteria</taxon>
        <taxon>Campylobacterales</taxon>
        <taxon>Helicobacteraceae</taxon>
        <taxon>Helicobacter</taxon>
    </lineage>
</organism>
<evidence type="ECO:0000313" key="10">
    <source>
        <dbReference type="Proteomes" id="UP000007934"/>
    </source>
</evidence>
<dbReference type="eggNOG" id="COG0785">
    <property type="taxonomic scope" value="Bacteria"/>
</dbReference>
<feature type="transmembrane region" description="Helical" evidence="7">
    <location>
        <begin position="93"/>
        <end position="118"/>
    </location>
</feature>
<evidence type="ECO:0000313" key="9">
    <source>
        <dbReference type="EMBL" id="CBY82342.1"/>
    </source>
</evidence>
<name>E7AD77_HELFC</name>
<dbReference type="Pfam" id="PF02683">
    <property type="entry name" value="DsbD_TM"/>
    <property type="match status" value="1"/>
</dbReference>
<dbReference type="PANTHER" id="PTHR31272:SF4">
    <property type="entry name" value="CYTOCHROME C-TYPE BIOGENESIS PROTEIN HI_1454-RELATED"/>
    <property type="match status" value="1"/>
</dbReference>
<feature type="transmembrane region" description="Helical" evidence="7">
    <location>
        <begin position="60"/>
        <end position="81"/>
    </location>
</feature>
<keyword evidence="3 7" id="KW-0812">Transmembrane</keyword>
<dbReference type="KEGG" id="hfe:HFELIS_02580"/>
<reference evidence="9 10" key="1">
    <citation type="journal article" date="2011" name="Genome Biol. Evol.">
        <title>Comparative whole genome sequence analysis of the carcinogenic bacterial model pathogen Helicobacter felis.</title>
        <authorList>
            <person name="Arnold I.C."/>
            <person name="Zigova Z."/>
            <person name="Holden M."/>
            <person name="Lawley T.D."/>
            <person name="Rad R."/>
            <person name="Dougan G."/>
            <person name="Falkow S."/>
            <person name="Bentley S.D."/>
            <person name="Muller A."/>
        </authorList>
    </citation>
    <scope>NUCLEOTIDE SEQUENCE [LARGE SCALE GENOMIC DNA]</scope>
    <source>
        <strain evidence="10">ATCC 49179 / CCUG 28539 / NCTC 12436 / CS1</strain>
    </source>
</reference>
<gene>
    <name evidence="9" type="primary">ccdA1</name>
    <name evidence="9" type="ordered locus">Hfelis_02580</name>
</gene>
<evidence type="ECO:0000256" key="7">
    <source>
        <dbReference type="SAM" id="Phobius"/>
    </source>
</evidence>
<evidence type="ECO:0000256" key="1">
    <source>
        <dbReference type="ARBA" id="ARBA00004141"/>
    </source>
</evidence>
<feature type="transmembrane region" description="Helical" evidence="7">
    <location>
        <begin position="172"/>
        <end position="192"/>
    </location>
</feature>
<dbReference type="AlphaFoldDB" id="E7AD77"/>
<evidence type="ECO:0000256" key="2">
    <source>
        <dbReference type="ARBA" id="ARBA00006143"/>
    </source>
</evidence>
<evidence type="ECO:0000256" key="5">
    <source>
        <dbReference type="ARBA" id="ARBA00022989"/>
    </source>
</evidence>